<evidence type="ECO:0000313" key="2">
    <source>
        <dbReference type="Proteomes" id="UP000324222"/>
    </source>
</evidence>
<proteinExistence type="predicted"/>
<protein>
    <submittedName>
        <fullName evidence="1">Uncharacterized protein</fullName>
    </submittedName>
</protein>
<dbReference type="EMBL" id="VSRR010025082">
    <property type="protein sequence ID" value="MPC66660.1"/>
    <property type="molecule type" value="Genomic_DNA"/>
</dbReference>
<evidence type="ECO:0000313" key="1">
    <source>
        <dbReference type="EMBL" id="MPC66660.1"/>
    </source>
</evidence>
<keyword evidence="2" id="KW-1185">Reference proteome</keyword>
<dbReference type="Proteomes" id="UP000324222">
    <property type="component" value="Unassembled WGS sequence"/>
</dbReference>
<comment type="caution">
    <text evidence="1">The sequence shown here is derived from an EMBL/GenBank/DDBJ whole genome shotgun (WGS) entry which is preliminary data.</text>
</comment>
<gene>
    <name evidence="1" type="ORF">E2C01_060810</name>
</gene>
<reference evidence="1 2" key="1">
    <citation type="submission" date="2019-05" db="EMBL/GenBank/DDBJ databases">
        <title>Another draft genome of Portunus trituberculatus and its Hox gene families provides insights of decapod evolution.</title>
        <authorList>
            <person name="Jeong J.-H."/>
            <person name="Song I."/>
            <person name="Kim S."/>
            <person name="Choi T."/>
            <person name="Kim D."/>
            <person name="Ryu S."/>
            <person name="Kim W."/>
        </authorList>
    </citation>
    <scope>NUCLEOTIDE SEQUENCE [LARGE SCALE GENOMIC DNA]</scope>
    <source>
        <tissue evidence="1">Muscle</tissue>
    </source>
</reference>
<organism evidence="1 2">
    <name type="scientific">Portunus trituberculatus</name>
    <name type="common">Swimming crab</name>
    <name type="synonym">Neptunus trituberculatus</name>
    <dbReference type="NCBI Taxonomy" id="210409"/>
    <lineage>
        <taxon>Eukaryota</taxon>
        <taxon>Metazoa</taxon>
        <taxon>Ecdysozoa</taxon>
        <taxon>Arthropoda</taxon>
        <taxon>Crustacea</taxon>
        <taxon>Multicrustacea</taxon>
        <taxon>Malacostraca</taxon>
        <taxon>Eumalacostraca</taxon>
        <taxon>Eucarida</taxon>
        <taxon>Decapoda</taxon>
        <taxon>Pleocyemata</taxon>
        <taxon>Brachyura</taxon>
        <taxon>Eubrachyura</taxon>
        <taxon>Portunoidea</taxon>
        <taxon>Portunidae</taxon>
        <taxon>Portuninae</taxon>
        <taxon>Portunus</taxon>
    </lineage>
</organism>
<dbReference type="AlphaFoldDB" id="A0A5B7H3K8"/>
<sequence>MTLHCDARMSQAISLVSPGSRVHYSRRPHHCLPGLGYRTSSTTSPPSLTTCCDTSTLHAAGEE</sequence>
<accession>A0A5B7H3K8</accession>
<name>A0A5B7H3K8_PORTR</name>